<evidence type="ECO:0000256" key="1">
    <source>
        <dbReference type="SAM" id="MobiDB-lite"/>
    </source>
</evidence>
<dbReference type="PRINTS" id="PR01228">
    <property type="entry name" value="EGGSHELL"/>
</dbReference>
<evidence type="ECO:0000313" key="4">
    <source>
        <dbReference type="Proteomes" id="UP000008810"/>
    </source>
</evidence>
<evidence type="ECO:0000313" key="2">
    <source>
        <dbReference type="EMBL" id="KQJ81637.1"/>
    </source>
</evidence>
<reference evidence="3" key="3">
    <citation type="submission" date="2018-08" db="UniProtKB">
        <authorList>
            <consortium name="EnsemblPlants"/>
        </authorList>
    </citation>
    <scope>IDENTIFICATION</scope>
    <source>
        <strain evidence="3">cv. Bd21</strain>
    </source>
</reference>
<evidence type="ECO:0000313" key="3">
    <source>
        <dbReference type="EnsemblPlants" id="KQJ81637"/>
    </source>
</evidence>
<dbReference type="InParanoid" id="A0A0Q3KP16"/>
<organism evidence="2">
    <name type="scientific">Brachypodium distachyon</name>
    <name type="common">Purple false brome</name>
    <name type="synonym">Trachynia distachya</name>
    <dbReference type="NCBI Taxonomy" id="15368"/>
    <lineage>
        <taxon>Eukaryota</taxon>
        <taxon>Viridiplantae</taxon>
        <taxon>Streptophyta</taxon>
        <taxon>Embryophyta</taxon>
        <taxon>Tracheophyta</taxon>
        <taxon>Spermatophyta</taxon>
        <taxon>Magnoliopsida</taxon>
        <taxon>Liliopsida</taxon>
        <taxon>Poales</taxon>
        <taxon>Poaceae</taxon>
        <taxon>BOP clade</taxon>
        <taxon>Pooideae</taxon>
        <taxon>Stipodae</taxon>
        <taxon>Brachypodieae</taxon>
        <taxon>Brachypodium</taxon>
    </lineage>
</organism>
<keyword evidence="4" id="KW-1185">Reference proteome</keyword>
<accession>A0A0Q3KP16</accession>
<gene>
    <name evidence="2" type="ORF">BRADI_5g01933v3</name>
</gene>
<dbReference type="Gramene" id="KQJ81637">
    <property type="protein sequence ID" value="KQJ81637"/>
    <property type="gene ID" value="BRADI_5g01933v3"/>
</dbReference>
<feature type="region of interest" description="Disordered" evidence="1">
    <location>
        <begin position="22"/>
        <end position="52"/>
    </location>
</feature>
<dbReference type="AlphaFoldDB" id="A0A0Q3KP16"/>
<reference evidence="2" key="2">
    <citation type="submission" date="2017-06" db="EMBL/GenBank/DDBJ databases">
        <title>WGS assembly of Brachypodium distachyon.</title>
        <authorList>
            <consortium name="The International Brachypodium Initiative"/>
            <person name="Lucas S."/>
            <person name="Harmon-Smith M."/>
            <person name="Lail K."/>
            <person name="Tice H."/>
            <person name="Grimwood J."/>
            <person name="Bruce D."/>
            <person name="Barry K."/>
            <person name="Shu S."/>
            <person name="Lindquist E."/>
            <person name="Wang M."/>
            <person name="Pitluck S."/>
            <person name="Vogel J.P."/>
            <person name="Garvin D.F."/>
            <person name="Mockler T.C."/>
            <person name="Schmutz J."/>
            <person name="Rokhsar D."/>
            <person name="Bevan M.W."/>
        </authorList>
    </citation>
    <scope>NUCLEOTIDE SEQUENCE</scope>
    <source>
        <strain evidence="2">Bd21</strain>
    </source>
</reference>
<feature type="compositionally biased region" description="Basic residues" evidence="1">
    <location>
        <begin position="31"/>
        <end position="40"/>
    </location>
</feature>
<dbReference type="EMBL" id="CM000884">
    <property type="protein sequence ID" value="KQJ81637.1"/>
    <property type="molecule type" value="Genomic_DNA"/>
</dbReference>
<protein>
    <submittedName>
        <fullName evidence="2 3">Uncharacterized protein</fullName>
    </submittedName>
</protein>
<sequence length="302" mass="29237">MGALPKTRRWFALCVPHLRPAASSQSTLDRPKRRRSKQRRGAGEGGFCPRSVHEEEESASLAAGGAGGWSAKTLARSASTSKGFCAGHFGRCGLDLGGSPSPSVGEGCCSGVRCAPAGCCCHGRGVCMSSPAAGGARLLGACCAIAGDGSRYCFSTICGVVAASGLPAASAGLVQGGGGLPQHGGVAPIQAVAGGVGTGTGMEPGDFRGGNDRGYRGGYGGYGGGYGGGYSGGFGGYGGGYGGNGGGYGANGSYQGGTFGGGYGGRFDGGYGGGGGRGRGYRHEPQRGAGCYCSFGGDGGGV</sequence>
<proteinExistence type="predicted"/>
<dbReference type="Proteomes" id="UP000008810">
    <property type="component" value="Chromosome 5"/>
</dbReference>
<name>A0A0Q3KP16_BRADI</name>
<dbReference type="EnsemblPlants" id="KQJ81637">
    <property type="protein sequence ID" value="KQJ81637"/>
    <property type="gene ID" value="BRADI_5g01933v3"/>
</dbReference>
<reference evidence="2 3" key="1">
    <citation type="journal article" date="2010" name="Nature">
        <title>Genome sequencing and analysis of the model grass Brachypodium distachyon.</title>
        <authorList>
            <consortium name="International Brachypodium Initiative"/>
        </authorList>
    </citation>
    <scope>NUCLEOTIDE SEQUENCE [LARGE SCALE GENOMIC DNA]</scope>
    <source>
        <strain evidence="2 3">Bd21</strain>
    </source>
</reference>